<gene>
    <name evidence="1" type="ORF">GCM10011360_34050</name>
</gene>
<evidence type="ECO:0000313" key="1">
    <source>
        <dbReference type="EMBL" id="GGE44002.1"/>
    </source>
</evidence>
<protein>
    <submittedName>
        <fullName evidence="1">Uncharacterized protein</fullName>
    </submittedName>
</protein>
<dbReference type="EMBL" id="BMFJ01000002">
    <property type="protein sequence ID" value="GGE44002.1"/>
    <property type="molecule type" value="Genomic_DNA"/>
</dbReference>
<comment type="caution">
    <text evidence="1">The sequence shown here is derived from an EMBL/GenBank/DDBJ whole genome shotgun (WGS) entry which is preliminary data.</text>
</comment>
<sequence length="115" mass="12225">MHGFGGAQAVQGDAAEVVHSEILKAGAESVQFKKRGADPIFPISETKEKTMTNWFKTLFAARAPVNPAPGDPFAHPDVARMSPRELADLPLVPPPAPAARRDRAVAFRPAPCASV</sequence>
<proteinExistence type="predicted"/>
<evidence type="ECO:0000313" key="2">
    <source>
        <dbReference type="Proteomes" id="UP000612855"/>
    </source>
</evidence>
<name>A0A917AD40_9RHOB</name>
<organism evidence="1 2">
    <name type="scientific">Primorskyibacter flagellatus</name>
    <dbReference type="NCBI Taxonomy" id="1387277"/>
    <lineage>
        <taxon>Bacteria</taxon>
        <taxon>Pseudomonadati</taxon>
        <taxon>Pseudomonadota</taxon>
        <taxon>Alphaproteobacteria</taxon>
        <taxon>Rhodobacterales</taxon>
        <taxon>Roseobacteraceae</taxon>
        <taxon>Primorskyibacter</taxon>
    </lineage>
</organism>
<reference evidence="2" key="1">
    <citation type="journal article" date="2019" name="Int. J. Syst. Evol. Microbiol.">
        <title>The Global Catalogue of Microorganisms (GCM) 10K type strain sequencing project: providing services to taxonomists for standard genome sequencing and annotation.</title>
        <authorList>
            <consortium name="The Broad Institute Genomics Platform"/>
            <consortium name="The Broad Institute Genome Sequencing Center for Infectious Disease"/>
            <person name="Wu L."/>
            <person name="Ma J."/>
        </authorList>
    </citation>
    <scope>NUCLEOTIDE SEQUENCE [LARGE SCALE GENOMIC DNA]</scope>
    <source>
        <strain evidence="2">CGMCC 1.12664</strain>
    </source>
</reference>
<dbReference type="AlphaFoldDB" id="A0A917AD40"/>
<accession>A0A917AD40</accession>
<keyword evidence="2" id="KW-1185">Reference proteome</keyword>
<dbReference type="Proteomes" id="UP000612855">
    <property type="component" value="Unassembled WGS sequence"/>
</dbReference>